<keyword evidence="1" id="KW-0677">Repeat</keyword>
<reference evidence="4 5" key="1">
    <citation type="submission" date="2016-08" db="EMBL/GenBank/DDBJ databases">
        <authorList>
            <person name="Seilhamer J.J."/>
        </authorList>
    </citation>
    <scope>NUCLEOTIDE SEQUENCE [LARGE SCALE GENOMIC DNA]</scope>
    <source>
        <strain evidence="4">ING2-E5A</strain>
    </source>
</reference>
<sequence>MSTKVFITGDNFGSDPSKIKVYFNNVPAPVIGSDGKHIYTITPRQPGRENIISVVVNGDSTAFTKKKYLYRTMYVIQTITGRKGTTQFKGGRLSEAEFHQPSTIAVDTTGNIFISHWRVPFCFVRINEKEDIVEAVLPGSSTDATYALGAPTVDANGTVSAISDGGRLFFTFDPLEAWTPRQRSILPAGANGIPFTFSTAHSLAAHPVTGDLYTRYFASGHLVKIDPNTREGTLVSETLTSSDSYLVFDPVNPNILYIAYSSLHCIGKYDFEKNEHTIFAGRNGEAGWQDGPLSEARFNTPNQLIVAPNGNLYLADRNNHCIRMITLDGNGGGMVSTVIGKGGIAGYQDGNPEDALFNQPRGVAVTPDGNIYITDLGNNVVRKLTIE</sequence>
<dbReference type="SUPFAM" id="SSF81296">
    <property type="entry name" value="E set domains"/>
    <property type="match status" value="1"/>
</dbReference>
<dbReference type="InterPro" id="IPR002909">
    <property type="entry name" value="IPT_dom"/>
</dbReference>
<dbReference type="Gene3D" id="2.60.40.10">
    <property type="entry name" value="Immunoglobulins"/>
    <property type="match status" value="1"/>
</dbReference>
<dbReference type="STRING" id="1642646.ING2E5A_1017"/>
<protein>
    <recommendedName>
        <fullName evidence="3">IPT/TIG domain-containing protein</fullName>
    </recommendedName>
</protein>
<dbReference type="PANTHER" id="PTHR13833">
    <property type="match status" value="1"/>
</dbReference>
<dbReference type="InterPro" id="IPR001258">
    <property type="entry name" value="NHL_repeat"/>
</dbReference>
<dbReference type="CDD" id="cd00102">
    <property type="entry name" value="IPT"/>
    <property type="match status" value="1"/>
</dbReference>
<feature type="domain" description="IPT/TIG" evidence="3">
    <location>
        <begin position="3"/>
        <end position="68"/>
    </location>
</feature>
<proteinExistence type="predicted"/>
<evidence type="ECO:0000313" key="4">
    <source>
        <dbReference type="EMBL" id="SCM56721.1"/>
    </source>
</evidence>
<dbReference type="Pfam" id="PF01833">
    <property type="entry name" value="TIG"/>
    <property type="match status" value="1"/>
</dbReference>
<evidence type="ECO:0000259" key="3">
    <source>
        <dbReference type="Pfam" id="PF01833"/>
    </source>
</evidence>
<dbReference type="KEGG" id="pmuc:ING2E5A_1017"/>
<dbReference type="Pfam" id="PF01436">
    <property type="entry name" value="NHL"/>
    <property type="match status" value="2"/>
</dbReference>
<evidence type="ECO:0000313" key="5">
    <source>
        <dbReference type="Proteomes" id="UP000178485"/>
    </source>
</evidence>
<dbReference type="EMBL" id="LT608328">
    <property type="protein sequence ID" value="SCM56721.1"/>
    <property type="molecule type" value="Genomic_DNA"/>
</dbReference>
<dbReference type="PROSITE" id="PS51125">
    <property type="entry name" value="NHL"/>
    <property type="match status" value="1"/>
</dbReference>
<gene>
    <name evidence="4" type="ORF">ING2E5A_1017</name>
</gene>
<organism evidence="4 5">
    <name type="scientific">Petrimonas mucosa</name>
    <dbReference type="NCBI Taxonomy" id="1642646"/>
    <lineage>
        <taxon>Bacteria</taxon>
        <taxon>Pseudomonadati</taxon>
        <taxon>Bacteroidota</taxon>
        <taxon>Bacteroidia</taxon>
        <taxon>Bacteroidales</taxon>
        <taxon>Dysgonomonadaceae</taxon>
        <taxon>Petrimonas</taxon>
    </lineage>
</organism>
<name>A0A1G4G5S2_9BACT</name>
<dbReference type="InterPro" id="IPR013783">
    <property type="entry name" value="Ig-like_fold"/>
</dbReference>
<dbReference type="AlphaFoldDB" id="A0A1G4G5S2"/>
<dbReference type="Gene3D" id="2.120.10.30">
    <property type="entry name" value="TolB, C-terminal domain"/>
    <property type="match status" value="1"/>
</dbReference>
<feature type="repeat" description="NHL" evidence="2">
    <location>
        <begin position="357"/>
        <end position="387"/>
    </location>
</feature>
<dbReference type="Proteomes" id="UP000178485">
    <property type="component" value="Chromosome i"/>
</dbReference>
<evidence type="ECO:0000256" key="1">
    <source>
        <dbReference type="ARBA" id="ARBA00022737"/>
    </source>
</evidence>
<evidence type="ECO:0000256" key="2">
    <source>
        <dbReference type="PROSITE-ProRule" id="PRU00504"/>
    </source>
</evidence>
<dbReference type="InterPro" id="IPR014756">
    <property type="entry name" value="Ig_E-set"/>
</dbReference>
<accession>A0A1G4G5S2</accession>
<dbReference type="SUPFAM" id="SSF63825">
    <property type="entry name" value="YWTD domain"/>
    <property type="match status" value="1"/>
</dbReference>
<dbReference type="PANTHER" id="PTHR13833:SF71">
    <property type="entry name" value="NHL DOMAIN-CONTAINING PROTEIN"/>
    <property type="match status" value="1"/>
</dbReference>
<dbReference type="InterPro" id="IPR011042">
    <property type="entry name" value="6-blade_b-propeller_TolB-like"/>
</dbReference>
<keyword evidence="5" id="KW-1185">Reference proteome</keyword>